<gene>
    <name evidence="5" type="ORF">JCGZ_00723</name>
</gene>
<evidence type="ECO:0000256" key="3">
    <source>
        <dbReference type="ARBA" id="ARBA00023163"/>
    </source>
</evidence>
<dbReference type="EMBL" id="KK914353">
    <property type="protein sequence ID" value="KDP38966.1"/>
    <property type="molecule type" value="Genomic_DNA"/>
</dbReference>
<feature type="compositionally biased region" description="Polar residues" evidence="4">
    <location>
        <begin position="10"/>
        <end position="19"/>
    </location>
</feature>
<dbReference type="InterPro" id="IPR014855">
    <property type="entry name" value="NOZZLE"/>
</dbReference>
<evidence type="ECO:0000256" key="2">
    <source>
        <dbReference type="ARBA" id="ARBA00023015"/>
    </source>
</evidence>
<name>A0A067KRW5_JATCU</name>
<feature type="region of interest" description="Disordered" evidence="4">
    <location>
        <begin position="1"/>
        <end position="59"/>
    </location>
</feature>
<dbReference type="STRING" id="180498.A0A067KRW5"/>
<evidence type="ECO:0000256" key="1">
    <source>
        <dbReference type="ARBA" id="ARBA00022491"/>
    </source>
</evidence>
<keyword evidence="6" id="KW-1185">Reference proteome</keyword>
<proteinExistence type="predicted"/>
<evidence type="ECO:0000313" key="6">
    <source>
        <dbReference type="Proteomes" id="UP000027138"/>
    </source>
</evidence>
<keyword evidence="2" id="KW-0805">Transcription regulation</keyword>
<dbReference type="GO" id="GO:0003700">
    <property type="term" value="F:DNA-binding transcription factor activity"/>
    <property type="evidence" value="ECO:0007669"/>
    <property type="project" value="InterPro"/>
</dbReference>
<keyword evidence="3" id="KW-0804">Transcription</keyword>
<dbReference type="Proteomes" id="UP000027138">
    <property type="component" value="Unassembled WGS sequence"/>
</dbReference>
<dbReference type="PANTHER" id="PTHR33388">
    <property type="entry name" value="OS01G0212500 PROTEIN"/>
    <property type="match status" value="1"/>
</dbReference>
<sequence>MASSLPFLLRTTTEQTQRASKTHIESESTKSDQPTRKSRGRKPSKGPPRNKQPQRGMGVEQLERLRLQERWKEITETNQVDSLNLQPDQLSVPDPIHSFPVQYGTVSYGVPVINGGGFLGFDEGGLFFKRIENGGFGQELNRSHSSGQVLLNPYAFGAPDMRVRVGSTGTAFEISNELTSMPKGMHNLDNIPSDVCFKKKRFNGESIGYQNGSKEKFAEISPINSSDFLGLNLENKININHNNENQMGGFTARAARSAFYASHNLTDQSVQVVAVHRKANPTMGGNVFMEYDFFPGKTNGKNSAEALAVVGNAGGEASCVSNSVDLSLKLSF</sequence>
<dbReference type="OrthoDB" id="1917522at2759"/>
<dbReference type="InterPro" id="IPR040356">
    <property type="entry name" value="SPEAR"/>
</dbReference>
<keyword evidence="1" id="KW-0678">Repressor</keyword>
<accession>A0A067KRW5</accession>
<evidence type="ECO:0000256" key="4">
    <source>
        <dbReference type="SAM" id="MobiDB-lite"/>
    </source>
</evidence>
<dbReference type="Pfam" id="PF08744">
    <property type="entry name" value="NOZZLE"/>
    <property type="match status" value="1"/>
</dbReference>
<protein>
    <submittedName>
        <fullName evidence="5">Uncharacterized protein</fullName>
    </submittedName>
</protein>
<dbReference type="AlphaFoldDB" id="A0A067KRW5"/>
<dbReference type="PANTHER" id="PTHR33388:SF2">
    <property type="entry name" value="PROTEIN SPOROCYTELESS"/>
    <property type="match status" value="1"/>
</dbReference>
<organism evidence="5 6">
    <name type="scientific">Jatropha curcas</name>
    <name type="common">Barbados nut</name>
    <dbReference type="NCBI Taxonomy" id="180498"/>
    <lineage>
        <taxon>Eukaryota</taxon>
        <taxon>Viridiplantae</taxon>
        <taxon>Streptophyta</taxon>
        <taxon>Embryophyta</taxon>
        <taxon>Tracheophyta</taxon>
        <taxon>Spermatophyta</taxon>
        <taxon>Magnoliopsida</taxon>
        <taxon>eudicotyledons</taxon>
        <taxon>Gunneridae</taxon>
        <taxon>Pentapetalae</taxon>
        <taxon>rosids</taxon>
        <taxon>fabids</taxon>
        <taxon>Malpighiales</taxon>
        <taxon>Euphorbiaceae</taxon>
        <taxon>Crotonoideae</taxon>
        <taxon>Jatropheae</taxon>
        <taxon>Jatropha</taxon>
    </lineage>
</organism>
<feature type="compositionally biased region" description="Basic and acidic residues" evidence="4">
    <location>
        <begin position="22"/>
        <end position="35"/>
    </location>
</feature>
<evidence type="ECO:0000313" key="5">
    <source>
        <dbReference type="EMBL" id="KDP38966.1"/>
    </source>
</evidence>
<reference evidence="5 6" key="1">
    <citation type="journal article" date="2014" name="PLoS ONE">
        <title>Global Analysis of Gene Expression Profiles in Physic Nut (Jatropha curcas L.) Seedlings Exposed to Salt Stress.</title>
        <authorList>
            <person name="Zhang L."/>
            <person name="Zhang C."/>
            <person name="Wu P."/>
            <person name="Chen Y."/>
            <person name="Li M."/>
            <person name="Jiang H."/>
            <person name="Wu G."/>
        </authorList>
    </citation>
    <scope>NUCLEOTIDE SEQUENCE [LARGE SCALE GENOMIC DNA]</scope>
    <source>
        <strain evidence="6">cv. GZQX0401</strain>
        <tissue evidence="5">Young leaves</tissue>
    </source>
</reference>